<dbReference type="GO" id="GO:0006886">
    <property type="term" value="P:intracellular protein transport"/>
    <property type="evidence" value="ECO:0007669"/>
    <property type="project" value="InterPro"/>
</dbReference>
<accession>A0A9W8AST1</accession>
<dbReference type="InterPro" id="IPR011989">
    <property type="entry name" value="ARM-like"/>
</dbReference>
<dbReference type="AlphaFoldDB" id="A0A9W8AST1"/>
<dbReference type="EMBL" id="JANBPY010000517">
    <property type="protein sequence ID" value="KAJ1966380.1"/>
    <property type="molecule type" value="Genomic_DNA"/>
</dbReference>
<dbReference type="SUPFAM" id="SSF48371">
    <property type="entry name" value="ARM repeat"/>
    <property type="match status" value="1"/>
</dbReference>
<dbReference type="GO" id="GO:0006891">
    <property type="term" value="P:intra-Golgi vesicle-mediated transport"/>
    <property type="evidence" value="ECO:0007669"/>
    <property type="project" value="TreeGrafter"/>
</dbReference>
<dbReference type="GO" id="GO:0030126">
    <property type="term" value="C:COPI vesicle coat"/>
    <property type="evidence" value="ECO:0007669"/>
    <property type="project" value="TreeGrafter"/>
</dbReference>
<gene>
    <name evidence="2" type="primary">SEC26_1</name>
    <name evidence="2" type="ORF">IWQ62_002439</name>
</gene>
<evidence type="ECO:0000313" key="2">
    <source>
        <dbReference type="EMBL" id="KAJ1966380.1"/>
    </source>
</evidence>
<dbReference type="Gene3D" id="1.25.10.10">
    <property type="entry name" value="Leucine-rich Repeat Variant"/>
    <property type="match status" value="1"/>
</dbReference>
<dbReference type="InterPro" id="IPR016460">
    <property type="entry name" value="COPB1"/>
</dbReference>
<proteinExistence type="predicted"/>
<dbReference type="InterPro" id="IPR002553">
    <property type="entry name" value="Clathrin/coatomer_adapt-like_N"/>
</dbReference>
<dbReference type="GO" id="GO:0006888">
    <property type="term" value="P:endoplasmic reticulum to Golgi vesicle-mediated transport"/>
    <property type="evidence" value="ECO:0007669"/>
    <property type="project" value="TreeGrafter"/>
</dbReference>
<dbReference type="OrthoDB" id="10261439at2759"/>
<dbReference type="PANTHER" id="PTHR10635">
    <property type="entry name" value="COATOMER SUBUNIT BETA"/>
    <property type="match status" value="1"/>
</dbReference>
<dbReference type="Pfam" id="PF01602">
    <property type="entry name" value="Adaptin_N"/>
    <property type="match status" value="1"/>
</dbReference>
<name>A0A9W8AST1_9FUNG</name>
<evidence type="ECO:0000313" key="3">
    <source>
        <dbReference type="Proteomes" id="UP001150925"/>
    </source>
</evidence>
<comment type="caution">
    <text evidence="2">The sequence shown here is derived from an EMBL/GenBank/DDBJ whole genome shotgun (WGS) entry which is preliminary data.</text>
</comment>
<feature type="domain" description="Clathrin/coatomer adaptor adaptin-like N-terminal" evidence="1">
    <location>
        <begin position="22"/>
        <end position="278"/>
    </location>
</feature>
<reference evidence="2" key="1">
    <citation type="submission" date="2022-07" db="EMBL/GenBank/DDBJ databases">
        <title>Phylogenomic reconstructions and comparative analyses of Kickxellomycotina fungi.</title>
        <authorList>
            <person name="Reynolds N.K."/>
            <person name="Stajich J.E."/>
            <person name="Barry K."/>
            <person name="Grigoriev I.V."/>
            <person name="Crous P."/>
            <person name="Smith M.E."/>
        </authorList>
    </citation>
    <scope>NUCLEOTIDE SEQUENCE</scope>
    <source>
        <strain evidence="2">RSA 1196</strain>
    </source>
</reference>
<protein>
    <submittedName>
        <fullName evidence="2">Coatomer subunit beta</fullName>
    </submittedName>
</protein>
<dbReference type="InterPro" id="IPR016024">
    <property type="entry name" value="ARM-type_fold"/>
</dbReference>
<keyword evidence="3" id="KW-1185">Reference proteome</keyword>
<feature type="non-terminal residue" evidence="2">
    <location>
        <position position="279"/>
    </location>
</feature>
<organism evidence="2 3">
    <name type="scientific">Dispira parvispora</name>
    <dbReference type="NCBI Taxonomy" id="1520584"/>
    <lineage>
        <taxon>Eukaryota</taxon>
        <taxon>Fungi</taxon>
        <taxon>Fungi incertae sedis</taxon>
        <taxon>Zoopagomycota</taxon>
        <taxon>Kickxellomycotina</taxon>
        <taxon>Dimargaritomycetes</taxon>
        <taxon>Dimargaritales</taxon>
        <taxon>Dimargaritaceae</taxon>
        <taxon>Dispira</taxon>
    </lineage>
</organism>
<dbReference type="Proteomes" id="UP001150925">
    <property type="component" value="Unassembled WGS sequence"/>
</dbReference>
<sequence length="279" mass="31419">MATSQCYVLVAANDNLDQPTVAELKKDLERGNDNVKIDTMRTILTNMVNGDPCPELLMHIIRFVLPSKNKILKKLLQFYWEICPKTTPDGKLRQEMILVCNAIRNDLQHPNEYIRGSTLRSLCKIHEIEILEPLLPSIRSCLEHRHSYVRKNAVFALHSVFKHSPQLAPDTAELIYAFLLAEADMACRRNAFVALSSAEPGLAAQYLKDNLGQVSEFEELFQLAIVDFIRKEGRNNPSQRTKFLRCVAELLESSSHAVQYEAATTLVSLSSNPVAVKAA</sequence>
<dbReference type="PANTHER" id="PTHR10635:SF0">
    <property type="entry name" value="COATOMER SUBUNIT BETA"/>
    <property type="match status" value="1"/>
</dbReference>
<evidence type="ECO:0000259" key="1">
    <source>
        <dbReference type="Pfam" id="PF01602"/>
    </source>
</evidence>